<gene>
    <name evidence="2" type="ORF">F3Y22_tig00110893pilonHSYRG00319</name>
</gene>
<dbReference type="PANTHER" id="PTHR47123">
    <property type="entry name" value="F-BOX PROTEIN SKIP23"/>
    <property type="match status" value="1"/>
</dbReference>
<sequence length="372" mass="43321">MADWSQLPPELLLLIGKRLDTRFDILRFRSVCSYWRSSVSVPPKVYPYPFPTHLPSNTFGRCENYLSDITRHTLYLIRPSHGNQTQAPACWLVKISDGMGLFNPLTDSELKLIPDNFSLDLNKFLVIELGHEYTVRRGEYIDHPLEPQHRDYIQKLVYSRCTDRDGFIMLTRLSWYRLASLRSGENDWTLLEPSVYGYHIISFNGKFYVMEKRGRTIVVDQSLNVSFLGYIGSWSSIKWLVQCVDNLLAVEMLYDSDGESRVRYGRLVRENVVGFKVFKMNEEEQKWDEMESLRDQILFLDYRQAISASAFQFGWGRGNLIFFSECVSGYAVSEDRRMFVFDMETGTASPVEDCSAYCNLIWPPPRWVTSPE</sequence>
<organism evidence="2 3">
    <name type="scientific">Hibiscus syriacus</name>
    <name type="common">Rose of Sharon</name>
    <dbReference type="NCBI Taxonomy" id="106335"/>
    <lineage>
        <taxon>Eukaryota</taxon>
        <taxon>Viridiplantae</taxon>
        <taxon>Streptophyta</taxon>
        <taxon>Embryophyta</taxon>
        <taxon>Tracheophyta</taxon>
        <taxon>Spermatophyta</taxon>
        <taxon>Magnoliopsida</taxon>
        <taxon>eudicotyledons</taxon>
        <taxon>Gunneridae</taxon>
        <taxon>Pentapetalae</taxon>
        <taxon>rosids</taxon>
        <taxon>malvids</taxon>
        <taxon>Malvales</taxon>
        <taxon>Malvaceae</taxon>
        <taxon>Malvoideae</taxon>
        <taxon>Hibiscus</taxon>
    </lineage>
</organism>
<dbReference type="CDD" id="cd09917">
    <property type="entry name" value="F-box_SF"/>
    <property type="match status" value="1"/>
</dbReference>
<accession>A0A6A2ZFP6</accession>
<keyword evidence="3" id="KW-1185">Reference proteome</keyword>
<dbReference type="Pfam" id="PF12937">
    <property type="entry name" value="F-box-like"/>
    <property type="match status" value="1"/>
</dbReference>
<comment type="caution">
    <text evidence="2">The sequence shown here is derived from an EMBL/GenBank/DDBJ whole genome shotgun (WGS) entry which is preliminary data.</text>
</comment>
<dbReference type="InterPro" id="IPR051304">
    <property type="entry name" value="SCF_F-box_domain"/>
</dbReference>
<evidence type="ECO:0000313" key="3">
    <source>
        <dbReference type="Proteomes" id="UP000436088"/>
    </source>
</evidence>
<evidence type="ECO:0000313" key="2">
    <source>
        <dbReference type="EMBL" id="KAE8690698.1"/>
    </source>
</evidence>
<dbReference type="SMART" id="SM00256">
    <property type="entry name" value="FBOX"/>
    <property type="match status" value="1"/>
</dbReference>
<dbReference type="InterPro" id="IPR001810">
    <property type="entry name" value="F-box_dom"/>
</dbReference>
<reference evidence="2" key="1">
    <citation type="submission" date="2019-09" db="EMBL/GenBank/DDBJ databases">
        <title>Draft genome information of white flower Hibiscus syriacus.</title>
        <authorList>
            <person name="Kim Y.-M."/>
        </authorList>
    </citation>
    <scope>NUCLEOTIDE SEQUENCE [LARGE SCALE GENOMIC DNA]</scope>
    <source>
        <strain evidence="2">YM2019G1</strain>
    </source>
</reference>
<dbReference type="InterPro" id="IPR036047">
    <property type="entry name" value="F-box-like_dom_sf"/>
</dbReference>
<dbReference type="EMBL" id="VEPZ02001150">
    <property type="protein sequence ID" value="KAE8690698.1"/>
    <property type="molecule type" value="Genomic_DNA"/>
</dbReference>
<feature type="domain" description="F-box" evidence="1">
    <location>
        <begin position="7"/>
        <end position="48"/>
    </location>
</feature>
<dbReference type="AlphaFoldDB" id="A0A6A2ZFP6"/>
<name>A0A6A2ZFP6_HIBSY</name>
<dbReference type="InterPro" id="IPR005174">
    <property type="entry name" value="KIB1-4_b-propeller"/>
</dbReference>
<dbReference type="OrthoDB" id="599103at2759"/>
<dbReference type="Pfam" id="PF03478">
    <property type="entry name" value="Beta-prop_KIB1-4"/>
    <property type="match status" value="1"/>
</dbReference>
<dbReference type="Proteomes" id="UP000436088">
    <property type="component" value="Unassembled WGS sequence"/>
</dbReference>
<evidence type="ECO:0000259" key="1">
    <source>
        <dbReference type="SMART" id="SM00256"/>
    </source>
</evidence>
<dbReference type="PANTHER" id="PTHR47123:SF9">
    <property type="entry name" value="F-BOX PROTEIN SKIP23-LIKE"/>
    <property type="match status" value="1"/>
</dbReference>
<protein>
    <submittedName>
        <fullName evidence="2">F-box family protein, putative isoform 1</fullName>
    </submittedName>
</protein>
<dbReference type="Gene3D" id="1.20.1280.50">
    <property type="match status" value="1"/>
</dbReference>
<dbReference type="SUPFAM" id="SSF81383">
    <property type="entry name" value="F-box domain"/>
    <property type="match status" value="1"/>
</dbReference>
<proteinExistence type="predicted"/>